<proteinExistence type="predicted"/>
<dbReference type="Proteomes" id="UP001604267">
    <property type="component" value="Unassembled WGS sequence"/>
</dbReference>
<keyword evidence="2" id="KW-1185">Reference proteome</keyword>
<dbReference type="EMBL" id="JBICYV010000011">
    <property type="protein sequence ID" value="MFG3013480.1"/>
    <property type="molecule type" value="Genomic_DNA"/>
</dbReference>
<evidence type="ECO:0000313" key="1">
    <source>
        <dbReference type="EMBL" id="MFG3013480.1"/>
    </source>
</evidence>
<protein>
    <submittedName>
        <fullName evidence="1">Uncharacterized protein</fullName>
    </submittedName>
</protein>
<accession>A0ABW7B9E7</accession>
<dbReference type="RefSeq" id="WP_392819450.1">
    <property type="nucleotide sequence ID" value="NZ_JBICYV010000011.1"/>
</dbReference>
<comment type="caution">
    <text evidence="1">The sequence shown here is derived from an EMBL/GenBank/DDBJ whole genome shotgun (WGS) entry which is preliminary data.</text>
</comment>
<sequence length="222" mass="24337">MGFKTHARRVRDERLPLARRHTALRCAVGHYCPLGFHATWAYLAATSRPSPDLRRDPAAMLRTLDTLEAGRAVRLAESAAFAARRRTEKASGRRTPRPADTAFLRGPCRPGETAPSRLGLVAAVANRHAAFTRFPFPDATLCTDSQARRLADLHARLDACARSYLTNLGRLDRPTHRTLAEAVSALHSLVRPGYAPLNTYLLVWLRFATLLTYAAEAGASGG</sequence>
<evidence type="ECO:0000313" key="2">
    <source>
        <dbReference type="Proteomes" id="UP001604267"/>
    </source>
</evidence>
<reference evidence="1 2" key="1">
    <citation type="submission" date="2024-10" db="EMBL/GenBank/DDBJ databases">
        <title>The Natural Products Discovery Center: Release of the First 8490 Sequenced Strains for Exploring Actinobacteria Biosynthetic Diversity.</title>
        <authorList>
            <person name="Kalkreuter E."/>
            <person name="Kautsar S.A."/>
            <person name="Yang D."/>
            <person name="Bader C.D."/>
            <person name="Teijaro C.N."/>
            <person name="Fluegel L."/>
            <person name="Davis C.M."/>
            <person name="Simpson J.R."/>
            <person name="Lauterbach L."/>
            <person name="Steele A.D."/>
            <person name="Gui C."/>
            <person name="Meng S."/>
            <person name="Li G."/>
            <person name="Viehrig K."/>
            <person name="Ye F."/>
            <person name="Su P."/>
            <person name="Kiefer A.F."/>
            <person name="Nichols A."/>
            <person name="Cepeda A.J."/>
            <person name="Yan W."/>
            <person name="Fan B."/>
            <person name="Jiang Y."/>
            <person name="Adhikari A."/>
            <person name="Zheng C.-J."/>
            <person name="Schuster L."/>
            <person name="Cowan T.M."/>
            <person name="Smanski M.J."/>
            <person name="Chevrette M.G."/>
            <person name="De Carvalho L.P.S."/>
            <person name="Shen B."/>
        </authorList>
    </citation>
    <scope>NUCLEOTIDE SEQUENCE [LARGE SCALE GENOMIC DNA]</scope>
    <source>
        <strain evidence="1 2">NPDC048320</strain>
    </source>
</reference>
<gene>
    <name evidence="1" type="ORF">ACGFZB_23990</name>
</gene>
<organism evidence="1 2">
    <name type="scientific">Streptomyces cinerochromogenes</name>
    <dbReference type="NCBI Taxonomy" id="66422"/>
    <lineage>
        <taxon>Bacteria</taxon>
        <taxon>Bacillati</taxon>
        <taxon>Actinomycetota</taxon>
        <taxon>Actinomycetes</taxon>
        <taxon>Kitasatosporales</taxon>
        <taxon>Streptomycetaceae</taxon>
        <taxon>Streptomyces</taxon>
    </lineage>
</organism>
<name>A0ABW7B9E7_9ACTN</name>